<feature type="modified residue" description="4-aspartylphosphate" evidence="1">
    <location>
        <position position="67"/>
    </location>
</feature>
<evidence type="ECO:0000313" key="4">
    <source>
        <dbReference type="Proteomes" id="UP000325606"/>
    </source>
</evidence>
<protein>
    <submittedName>
        <fullName evidence="3">Response regulator</fullName>
    </submittedName>
</protein>
<organism evidence="3 4">
    <name type="scientific">Nitrincola iocasae</name>
    <dbReference type="NCBI Taxonomy" id="2614693"/>
    <lineage>
        <taxon>Bacteria</taxon>
        <taxon>Pseudomonadati</taxon>
        <taxon>Pseudomonadota</taxon>
        <taxon>Gammaproteobacteria</taxon>
        <taxon>Oceanospirillales</taxon>
        <taxon>Oceanospirillaceae</taxon>
        <taxon>Nitrincola</taxon>
    </lineage>
</organism>
<keyword evidence="4" id="KW-1185">Reference proteome</keyword>
<evidence type="ECO:0000259" key="2">
    <source>
        <dbReference type="PROSITE" id="PS50110"/>
    </source>
</evidence>
<gene>
    <name evidence="3" type="ORF">F5I99_04690</name>
</gene>
<dbReference type="RefSeq" id="WP_151053880.1">
    <property type="nucleotide sequence ID" value="NZ_CP044222.1"/>
</dbReference>
<dbReference type="KEGG" id="nik:F5I99_04690"/>
<proteinExistence type="predicted"/>
<accession>A0A5J6LC27</accession>
<dbReference type="PROSITE" id="PS50110">
    <property type="entry name" value="RESPONSE_REGULATORY"/>
    <property type="match status" value="1"/>
</dbReference>
<dbReference type="InterPro" id="IPR052893">
    <property type="entry name" value="TCS_response_regulator"/>
</dbReference>
<dbReference type="Gene3D" id="3.40.50.2300">
    <property type="match status" value="1"/>
</dbReference>
<sequence length="148" mass="16964">MIDKPSLFRVLLVEDEPADAHLIRLAFEENNLLVDLRHVSDGVEAFSFLRRQSGYSDEAQPDLILLDLNMPRMNGLQFLEKIKQEVAFRHIPVVVLTTSDSESDIIRSYDLGASGYVVKPVDIDDFIHQVKTLEDYWITLVRRPQKPG</sequence>
<evidence type="ECO:0000256" key="1">
    <source>
        <dbReference type="PROSITE-ProRule" id="PRU00169"/>
    </source>
</evidence>
<dbReference type="CDD" id="cd17557">
    <property type="entry name" value="REC_Rcp-like"/>
    <property type="match status" value="1"/>
</dbReference>
<dbReference type="AlphaFoldDB" id="A0A5J6LC27"/>
<name>A0A5J6LC27_9GAMM</name>
<dbReference type="Proteomes" id="UP000325606">
    <property type="component" value="Chromosome"/>
</dbReference>
<dbReference type="Pfam" id="PF00072">
    <property type="entry name" value="Response_reg"/>
    <property type="match status" value="1"/>
</dbReference>
<dbReference type="EMBL" id="CP044222">
    <property type="protein sequence ID" value="QEW05838.1"/>
    <property type="molecule type" value="Genomic_DNA"/>
</dbReference>
<dbReference type="SMART" id="SM00448">
    <property type="entry name" value="REC"/>
    <property type="match status" value="1"/>
</dbReference>
<dbReference type="InterPro" id="IPR001789">
    <property type="entry name" value="Sig_transdc_resp-reg_receiver"/>
</dbReference>
<feature type="domain" description="Response regulatory" evidence="2">
    <location>
        <begin position="9"/>
        <end position="134"/>
    </location>
</feature>
<keyword evidence="1" id="KW-0597">Phosphoprotein</keyword>
<dbReference type="GO" id="GO:0000160">
    <property type="term" value="P:phosphorelay signal transduction system"/>
    <property type="evidence" value="ECO:0007669"/>
    <property type="project" value="InterPro"/>
</dbReference>
<dbReference type="PANTHER" id="PTHR44520:SF2">
    <property type="entry name" value="RESPONSE REGULATOR RCP1"/>
    <property type="match status" value="1"/>
</dbReference>
<evidence type="ECO:0000313" key="3">
    <source>
        <dbReference type="EMBL" id="QEW05838.1"/>
    </source>
</evidence>
<reference evidence="3 4" key="1">
    <citation type="submission" date="2019-09" db="EMBL/GenBank/DDBJ databases">
        <title>Nitrincola iocasae sp. nov., a bacterium isolated from the sediment collected at a cold seep field in South China Sea.</title>
        <authorList>
            <person name="Zhang H."/>
            <person name="Wang H."/>
            <person name="Li C."/>
        </authorList>
    </citation>
    <scope>NUCLEOTIDE SEQUENCE [LARGE SCALE GENOMIC DNA]</scope>
    <source>
        <strain evidence="3 4">KXZD1103</strain>
    </source>
</reference>
<dbReference type="InterPro" id="IPR011006">
    <property type="entry name" value="CheY-like_superfamily"/>
</dbReference>
<dbReference type="SUPFAM" id="SSF52172">
    <property type="entry name" value="CheY-like"/>
    <property type="match status" value="1"/>
</dbReference>
<dbReference type="PANTHER" id="PTHR44520">
    <property type="entry name" value="RESPONSE REGULATOR RCP1-RELATED"/>
    <property type="match status" value="1"/>
</dbReference>